<dbReference type="OrthoDB" id="3906254at2759"/>
<dbReference type="PANTHER" id="PTHR35368:SF1">
    <property type="entry name" value="HYDROPEROXIDE REDUCTASE"/>
    <property type="match status" value="1"/>
</dbReference>
<name>A0A3E2GVJ0_SCYLI</name>
<reference evidence="1 2" key="1">
    <citation type="submission" date="2018-05" db="EMBL/GenBank/DDBJ databases">
        <title>Draft genome sequence of Scytalidium lignicola DSM 105466, a ubiquitous saprotrophic fungus.</title>
        <authorList>
            <person name="Buettner E."/>
            <person name="Gebauer A.M."/>
            <person name="Hofrichter M."/>
            <person name="Liers C."/>
            <person name="Kellner H."/>
        </authorList>
    </citation>
    <scope>NUCLEOTIDE SEQUENCE [LARGE SCALE GENOMIC DNA]</scope>
    <source>
        <strain evidence="1 2">DSM 105466</strain>
    </source>
</reference>
<feature type="non-terminal residue" evidence="1">
    <location>
        <position position="1"/>
    </location>
</feature>
<dbReference type="Gene3D" id="3.30.300.20">
    <property type="match status" value="1"/>
</dbReference>
<organism evidence="1 2">
    <name type="scientific">Scytalidium lignicola</name>
    <name type="common">Hyphomycete</name>
    <dbReference type="NCBI Taxonomy" id="5539"/>
    <lineage>
        <taxon>Eukaryota</taxon>
        <taxon>Fungi</taxon>
        <taxon>Dikarya</taxon>
        <taxon>Ascomycota</taxon>
        <taxon>Pezizomycotina</taxon>
        <taxon>Leotiomycetes</taxon>
        <taxon>Leotiomycetes incertae sedis</taxon>
        <taxon>Scytalidium</taxon>
    </lineage>
</organism>
<comment type="caution">
    <text evidence="1">The sequence shown here is derived from an EMBL/GenBank/DDBJ whole genome shotgun (WGS) entry which is preliminary data.</text>
</comment>
<dbReference type="InterPro" id="IPR003718">
    <property type="entry name" value="OsmC/Ohr_fam"/>
</dbReference>
<evidence type="ECO:0000313" key="1">
    <source>
        <dbReference type="EMBL" id="RFU25129.1"/>
    </source>
</evidence>
<evidence type="ECO:0000313" key="2">
    <source>
        <dbReference type="Proteomes" id="UP000258309"/>
    </source>
</evidence>
<proteinExistence type="predicted"/>
<dbReference type="Pfam" id="PF02566">
    <property type="entry name" value="OsmC"/>
    <property type="match status" value="1"/>
</dbReference>
<dbReference type="SUPFAM" id="SSF82784">
    <property type="entry name" value="OsmC-like"/>
    <property type="match status" value="1"/>
</dbReference>
<gene>
    <name evidence="1" type="ORF">B7463_g11209</name>
</gene>
<dbReference type="Proteomes" id="UP000258309">
    <property type="component" value="Unassembled WGS sequence"/>
</dbReference>
<dbReference type="AlphaFoldDB" id="A0A3E2GVJ0"/>
<dbReference type="InterPro" id="IPR052924">
    <property type="entry name" value="OsmC/Ohr_hydroprdx_reductase"/>
</dbReference>
<sequence>MYRTSSATRQISTILRSSRSFSSTSAKPAKIPFNVSSTGSGVSQSIAVAGSPHTINVDAYPSFGGKDAAPSPLAYNLSSLSSCTQVTGSLVAKELGIKLGEWKVDVKGILDTAVLVEGKEGNANWDSIDLKFRVQTDAKDDLFAKFGSETERRCPITQLFKRSGAQVKSEWVNERA</sequence>
<protein>
    <submittedName>
        <fullName evidence="1">Uncharacterized protein</fullName>
    </submittedName>
</protein>
<dbReference type="InterPro" id="IPR036102">
    <property type="entry name" value="OsmC/Ohrsf"/>
</dbReference>
<keyword evidence="2" id="KW-1185">Reference proteome</keyword>
<dbReference type="STRING" id="5539.A0A3E2GVJ0"/>
<dbReference type="EMBL" id="NCSJ02000361">
    <property type="protein sequence ID" value="RFU25129.1"/>
    <property type="molecule type" value="Genomic_DNA"/>
</dbReference>
<dbReference type="OMA" id="KSKWINE"/>
<feature type="non-terminal residue" evidence="1">
    <location>
        <position position="176"/>
    </location>
</feature>
<dbReference type="InterPro" id="IPR015946">
    <property type="entry name" value="KH_dom-like_a/b"/>
</dbReference>
<dbReference type="PANTHER" id="PTHR35368">
    <property type="entry name" value="HYDROPEROXIDE REDUCTASE"/>
    <property type="match status" value="1"/>
</dbReference>
<accession>A0A3E2GVJ0</accession>